<organism evidence="1 2">
    <name type="scientific">Thecamonas trahens ATCC 50062</name>
    <dbReference type="NCBI Taxonomy" id="461836"/>
    <lineage>
        <taxon>Eukaryota</taxon>
        <taxon>Apusozoa</taxon>
        <taxon>Apusomonadida</taxon>
        <taxon>Apusomonadidae</taxon>
        <taxon>Thecamonas</taxon>
    </lineage>
</organism>
<protein>
    <recommendedName>
        <fullName evidence="3">Ubiquitin-like domain-containing protein</fullName>
    </recommendedName>
</protein>
<dbReference type="EMBL" id="GL349501">
    <property type="protein sequence ID" value="KNC55413.1"/>
    <property type="molecule type" value="Genomic_DNA"/>
</dbReference>
<reference evidence="1 2" key="1">
    <citation type="submission" date="2010-05" db="EMBL/GenBank/DDBJ databases">
        <title>The Genome Sequence of Thecamonas trahens ATCC 50062.</title>
        <authorList>
            <consortium name="The Broad Institute Genome Sequencing Platform"/>
            <person name="Russ C."/>
            <person name="Cuomo C."/>
            <person name="Shea T."/>
            <person name="Young S.K."/>
            <person name="Zeng Q."/>
            <person name="Koehrsen M."/>
            <person name="Haas B."/>
            <person name="Borodovsky M."/>
            <person name="Guigo R."/>
            <person name="Alvarado L."/>
            <person name="Berlin A."/>
            <person name="Bochicchio J."/>
            <person name="Borenstein D."/>
            <person name="Chapman S."/>
            <person name="Chen Z."/>
            <person name="Freedman E."/>
            <person name="Gellesch M."/>
            <person name="Goldberg J."/>
            <person name="Griggs A."/>
            <person name="Gujja S."/>
            <person name="Heilman E."/>
            <person name="Heiman D."/>
            <person name="Hepburn T."/>
            <person name="Howarth C."/>
            <person name="Jen D."/>
            <person name="Larson L."/>
            <person name="Mehta T."/>
            <person name="Park D."/>
            <person name="Pearson M."/>
            <person name="Roberts A."/>
            <person name="Saif S."/>
            <person name="Shenoy N."/>
            <person name="Sisk P."/>
            <person name="Stolte C."/>
            <person name="Sykes S."/>
            <person name="Thomson T."/>
            <person name="Walk T."/>
            <person name="White J."/>
            <person name="Yandava C."/>
            <person name="Burger G."/>
            <person name="Gray M.W."/>
            <person name="Holland P.W.H."/>
            <person name="King N."/>
            <person name="Lang F.B.F."/>
            <person name="Roger A.J."/>
            <person name="Ruiz-Trillo I."/>
            <person name="Lander E."/>
            <person name="Nusbaum C."/>
        </authorList>
    </citation>
    <scope>NUCLEOTIDE SEQUENCE [LARGE SCALE GENOMIC DNA]</scope>
    <source>
        <strain evidence="1 2">ATCC 50062</strain>
    </source>
</reference>
<dbReference type="RefSeq" id="XP_013752952.1">
    <property type="nucleotide sequence ID" value="XM_013897498.1"/>
</dbReference>
<accession>A0A0L0DV50</accession>
<name>A0A0L0DV50_THETB</name>
<proteinExistence type="predicted"/>
<sequence length="104" mass="10990">MSYSVSISLPTVGRFAVSVASSATVHDLFVAVAQRLGVEPGEIELHRGETALSVTVTMESALTAAVPKPDETTLWLYPRFGSVDHPDATAHLDLDSLKAIVSAL</sequence>
<dbReference type="GeneID" id="25569140"/>
<keyword evidence="2" id="KW-1185">Reference proteome</keyword>
<evidence type="ECO:0000313" key="2">
    <source>
        <dbReference type="Proteomes" id="UP000054408"/>
    </source>
</evidence>
<gene>
    <name evidence="1" type="ORF">AMSG_11074</name>
</gene>
<evidence type="ECO:0000313" key="1">
    <source>
        <dbReference type="EMBL" id="KNC55413.1"/>
    </source>
</evidence>
<dbReference type="AlphaFoldDB" id="A0A0L0DV50"/>
<dbReference type="Proteomes" id="UP000054408">
    <property type="component" value="Unassembled WGS sequence"/>
</dbReference>
<evidence type="ECO:0008006" key="3">
    <source>
        <dbReference type="Google" id="ProtNLM"/>
    </source>
</evidence>